<dbReference type="InterPro" id="IPR021283">
    <property type="entry name" value="Phage_Wedge1"/>
</dbReference>
<dbReference type="Proteomes" id="UP000077748">
    <property type="component" value="Chromosome"/>
</dbReference>
<reference evidence="1 2" key="1">
    <citation type="submission" date="2016-05" db="EMBL/GenBank/DDBJ databases">
        <title>Genome Sequence of Pseudomonas citronellolis Strain SJTE-3, an Estrogens and Persistent Organic Pollutants degradation strain.</title>
        <authorList>
            <person name="Liang R."/>
        </authorList>
    </citation>
    <scope>NUCLEOTIDE SEQUENCE [LARGE SCALE GENOMIC DNA]</scope>
    <source>
        <strain evidence="1 2">SJTE-3</strain>
    </source>
</reference>
<dbReference type="Pfam" id="PF11041">
    <property type="entry name" value="Phage_Wedge1"/>
    <property type="match status" value="1"/>
</dbReference>
<name>A0A1A9KHP3_9PSED</name>
<proteinExistence type="predicted"/>
<accession>A0A1A9KHP3</accession>
<dbReference type="EMBL" id="CP015878">
    <property type="protein sequence ID" value="ANI16650.1"/>
    <property type="molecule type" value="Genomic_DNA"/>
</dbReference>
<evidence type="ECO:0000313" key="2">
    <source>
        <dbReference type="Proteomes" id="UP000077748"/>
    </source>
</evidence>
<protein>
    <recommendedName>
        <fullName evidence="3">DUF2612 domain-containing protein</fullName>
    </recommendedName>
</protein>
<sequence>MNNYRDTFLAQYANSPTITGLLEYFNESIDPSADIDAFYDVVWNVATAQGFGLDIWGKIVNVSRLLQVDQAVTYFGFDEAFTESTASTGVQPFDQAPFYDGPLPTQTYALSDEAYRQLILLKAMSNISDCTAPSMNRMLRFIFGSKGRCYVQDTGGMGMRFVFEFDLSAVDVAIILRSGAIARPAGVSLSLILQLDPSTTFGFAEAGGQPFDQGVFLGEGGIIYAS</sequence>
<dbReference type="RefSeq" id="WP_064583941.1">
    <property type="nucleotide sequence ID" value="NZ_CP015878.1"/>
</dbReference>
<evidence type="ECO:0000313" key="1">
    <source>
        <dbReference type="EMBL" id="ANI16650.1"/>
    </source>
</evidence>
<gene>
    <name evidence="1" type="ORF">A9C11_22960</name>
</gene>
<dbReference type="AlphaFoldDB" id="A0A1A9KHP3"/>
<evidence type="ECO:0008006" key="3">
    <source>
        <dbReference type="Google" id="ProtNLM"/>
    </source>
</evidence>
<organism evidence="1 2">
    <name type="scientific">Pseudomonas citronellolis</name>
    <dbReference type="NCBI Taxonomy" id="53408"/>
    <lineage>
        <taxon>Bacteria</taxon>
        <taxon>Pseudomonadati</taxon>
        <taxon>Pseudomonadota</taxon>
        <taxon>Gammaproteobacteria</taxon>
        <taxon>Pseudomonadales</taxon>
        <taxon>Pseudomonadaceae</taxon>
        <taxon>Pseudomonas</taxon>
    </lineage>
</organism>